<feature type="compositionally biased region" description="Basic residues" evidence="1">
    <location>
        <begin position="64"/>
        <end position="73"/>
    </location>
</feature>
<dbReference type="Gramene" id="PVH61730">
    <property type="protein sequence ID" value="PVH61730"/>
    <property type="gene ID" value="PAHAL_3G107200"/>
</dbReference>
<evidence type="ECO:0000256" key="1">
    <source>
        <dbReference type="SAM" id="MobiDB-lite"/>
    </source>
</evidence>
<dbReference type="AlphaFoldDB" id="A0A2T8KHS5"/>
<sequence>MRPLRTPRRRTAVPPRFNPGTPWRWSPTSPACAGPTTQPSSWRAAPSPAATPSSTTPSSSLRARTARSGRSCRRGSSARARHRVGLPPRGWRPWSTTRSLTTPGGSGSISAARTGTGRSGCASRSRGRSWSSTPPTSDPTSSGSTAPFEALRRRHVVAKTFWKNNLLVEYTVSNSDGTALPEEIVDVKHVRRCPPQA</sequence>
<organism evidence="2">
    <name type="scientific">Panicum hallii</name>
    <dbReference type="NCBI Taxonomy" id="206008"/>
    <lineage>
        <taxon>Eukaryota</taxon>
        <taxon>Viridiplantae</taxon>
        <taxon>Streptophyta</taxon>
        <taxon>Embryophyta</taxon>
        <taxon>Tracheophyta</taxon>
        <taxon>Spermatophyta</taxon>
        <taxon>Magnoliopsida</taxon>
        <taxon>Liliopsida</taxon>
        <taxon>Poales</taxon>
        <taxon>Poaceae</taxon>
        <taxon>PACMAD clade</taxon>
        <taxon>Panicoideae</taxon>
        <taxon>Panicodae</taxon>
        <taxon>Paniceae</taxon>
        <taxon>Panicinae</taxon>
        <taxon>Panicum</taxon>
        <taxon>Panicum sect. Panicum</taxon>
    </lineage>
</organism>
<reference evidence="2" key="1">
    <citation type="submission" date="2018-04" db="EMBL/GenBank/DDBJ databases">
        <title>WGS assembly of Panicum hallii.</title>
        <authorList>
            <person name="Lovell J."/>
            <person name="Jenkins J."/>
            <person name="Lowry D."/>
            <person name="Mamidi S."/>
            <person name="Sreedasyam A."/>
            <person name="Weng X."/>
            <person name="Barry K."/>
            <person name="Bonette J."/>
            <person name="Campitelli B."/>
            <person name="Daum C."/>
            <person name="Gordon S."/>
            <person name="Gould B."/>
            <person name="Lipzen A."/>
            <person name="Macqueen A."/>
            <person name="Palacio-Mejia J."/>
            <person name="Plott C."/>
            <person name="Shakirov E."/>
            <person name="Shu S."/>
            <person name="Yoshinaga Y."/>
            <person name="Zane M."/>
            <person name="Rokhsar D."/>
            <person name="Grimwood J."/>
            <person name="Schmutz J."/>
            <person name="Juenger T."/>
        </authorList>
    </citation>
    <scope>NUCLEOTIDE SEQUENCE [LARGE SCALE GENOMIC DNA]</scope>
    <source>
        <strain evidence="2">FIL2</strain>
    </source>
</reference>
<feature type="compositionally biased region" description="Low complexity" evidence="1">
    <location>
        <begin position="113"/>
        <end position="147"/>
    </location>
</feature>
<feature type="compositionally biased region" description="Low complexity" evidence="1">
    <location>
        <begin position="39"/>
        <end position="63"/>
    </location>
</feature>
<dbReference type="EMBL" id="CM008048">
    <property type="protein sequence ID" value="PVH61730.1"/>
    <property type="molecule type" value="Genomic_DNA"/>
</dbReference>
<accession>A0A2T8KHS5</accession>
<evidence type="ECO:0000313" key="2">
    <source>
        <dbReference type="EMBL" id="PVH61730.1"/>
    </source>
</evidence>
<feature type="region of interest" description="Disordered" evidence="1">
    <location>
        <begin position="1"/>
        <end position="147"/>
    </location>
</feature>
<feature type="compositionally biased region" description="Basic residues" evidence="1">
    <location>
        <begin position="1"/>
        <end position="11"/>
    </location>
</feature>
<feature type="compositionally biased region" description="Polar residues" evidence="1">
    <location>
        <begin position="94"/>
        <end position="111"/>
    </location>
</feature>
<dbReference type="Proteomes" id="UP000243499">
    <property type="component" value="Chromosome 3"/>
</dbReference>
<proteinExistence type="predicted"/>
<gene>
    <name evidence="2" type="ORF">PAHAL_3G107200</name>
</gene>
<protein>
    <submittedName>
        <fullName evidence="2">Uncharacterized protein</fullName>
    </submittedName>
</protein>
<name>A0A2T8KHS5_9POAL</name>